<reference evidence="1 2" key="1">
    <citation type="journal article" date="2008" name="Proc. Natl. Acad. Sci. U.S.A.">
        <title>Nitrogen fixation island and rhizosphere competence traits in the genome of root-associated Pseudomonas stutzeri A1501.</title>
        <authorList>
            <person name="Yan Y."/>
            <person name="Yang J."/>
            <person name="Dou Y."/>
            <person name="Chen M."/>
            <person name="Ping S."/>
            <person name="Peng J."/>
            <person name="Lu W."/>
            <person name="Zhang W."/>
            <person name="Yao Z."/>
            <person name="Li H."/>
            <person name="Liu W."/>
            <person name="He S."/>
            <person name="Geng L."/>
            <person name="Zhang X."/>
            <person name="Yang F."/>
            <person name="Yu H."/>
            <person name="Zhan Y."/>
            <person name="Li D."/>
            <person name="Lin Z."/>
            <person name="Wang Y."/>
            <person name="Elmerich C."/>
            <person name="Lin M."/>
            <person name="Jin Q."/>
        </authorList>
    </citation>
    <scope>NUCLEOTIDE SEQUENCE [LARGE SCALE GENOMIC DNA]</scope>
    <source>
        <strain evidence="1 2">A1501</strain>
    </source>
</reference>
<dbReference type="AlphaFoldDB" id="A4VMQ2"/>
<dbReference type="HOGENOM" id="CLU_524387_0_0_6"/>
<evidence type="ECO:0000313" key="1">
    <source>
        <dbReference type="EMBL" id="ABP80253.1"/>
    </source>
</evidence>
<evidence type="ECO:0008006" key="3">
    <source>
        <dbReference type="Google" id="ProtNLM"/>
    </source>
</evidence>
<evidence type="ECO:0000313" key="2">
    <source>
        <dbReference type="Proteomes" id="UP000000233"/>
    </source>
</evidence>
<keyword evidence="2" id="KW-1185">Reference proteome</keyword>
<proteinExistence type="predicted"/>
<organism evidence="1 2">
    <name type="scientific">Stutzerimonas stutzeri (strain A1501)</name>
    <name type="common">Pseudomonas stutzeri</name>
    <dbReference type="NCBI Taxonomy" id="379731"/>
    <lineage>
        <taxon>Bacteria</taxon>
        <taxon>Pseudomonadati</taxon>
        <taxon>Pseudomonadota</taxon>
        <taxon>Gammaproteobacteria</taxon>
        <taxon>Pseudomonadales</taxon>
        <taxon>Pseudomonadaceae</taxon>
        <taxon>Stutzerimonas</taxon>
    </lineage>
</organism>
<dbReference type="Proteomes" id="UP000000233">
    <property type="component" value="Chromosome"/>
</dbReference>
<gene>
    <name evidence="1" type="ordered locus">PST_2602</name>
</gene>
<dbReference type="KEGG" id="psa:PST_2602"/>
<name>A4VMQ2_STUS1</name>
<sequence length="599" mass="63879">MRNGCADGTPTNPLTAHEKTRYMSGFFRQRSASDEPFQLRNDLEQIANQAIVGNLEDRGFLVLVDRDDHLGVLHAGQVLDGTGDTDGDVQLRCDDLAGLADLHVVRHEAGIDCGAGCTDRGAELVGQRVQVLEVVTVLHAAAAGNDDLGSGQFGTVGLGQLFADERGLARIASTGDLLNRSRATGGVHGIETGRTHGDHLDRRAGLHGGDGVTSVDRALEGVRAFHRDDLGDLVDVQLRGNAWQEILAVGGGSGQYMAVVLGQISDQRRDVLGQLVGVSRIVGDQYLGYAFDLCGCFADGTAATAGYQHVDVATDGLGGGDGVQGSGREDGVVVFSDNQDSHLDYLRLVLQFLDQFSHGLDLDAGAASSRCFDFQGLHGGRGGDAQRIRGQHFQRLLLGLHDVRQRRVARLVQTQVGGDDRRQVQRDGLQAAVDFAGDVDLVASHFHLGGEGALGIAGQRAEHLAGLVVVAVDCLLAEDHQLRLLLVDHGLEQLGNRQGVQFVVGLDQHGTVGAQRQCGAQLLLGSGRADGDDNDFARHALLFQANRFFHGDLAEGVHRHLDVGEVNAGVVRLDANLDVVIDHSFDSYKNLHGFLVTLR</sequence>
<dbReference type="eggNOG" id="ENOG5033IDA">
    <property type="taxonomic scope" value="Bacteria"/>
</dbReference>
<protein>
    <recommendedName>
        <fullName evidence="3">NAD-specific glutamate dehydrogenase</fullName>
    </recommendedName>
</protein>
<dbReference type="EMBL" id="CP000304">
    <property type="protein sequence ID" value="ABP80253.1"/>
    <property type="molecule type" value="Genomic_DNA"/>
</dbReference>
<accession>A4VMQ2</accession>